<reference evidence="3" key="1">
    <citation type="submission" date="2016-02" db="EMBL/GenBank/DDBJ databases">
        <title>Comparative genomics of biotechnologically important yeasts.</title>
        <authorList>
            <consortium name="DOE Joint Genome Institute"/>
            <person name="Riley R."/>
            <person name="Haridas S."/>
            <person name="Wolfe K.H."/>
            <person name="Lopes M.R."/>
            <person name="Hittinger C.T."/>
            <person name="Goker M."/>
            <person name="Salamov A."/>
            <person name="Wisecaver J."/>
            <person name="Long T.M."/>
            <person name="Aerts A.L."/>
            <person name="Barry K."/>
            <person name="Choi C."/>
            <person name="Clum A."/>
            <person name="Coughlan A.Y."/>
            <person name="Deshpande S."/>
            <person name="Douglass A.P."/>
            <person name="Hanson S.J."/>
            <person name="Klenk H.-P."/>
            <person name="Labutti K."/>
            <person name="Lapidus A."/>
            <person name="Lindquist E."/>
            <person name="Lipzen A."/>
            <person name="Meier-Kolthoff J.P."/>
            <person name="Ohm R.A."/>
            <person name="Otillar R.P."/>
            <person name="Pangilinan J."/>
            <person name="Peng Y."/>
            <person name="Rokas A."/>
            <person name="Rosa C.A."/>
            <person name="Scheuner C."/>
            <person name="Sibirny A.A."/>
            <person name="Slot J.C."/>
            <person name="Stielow J.B."/>
            <person name="Sun H."/>
            <person name="Kurtzman C.P."/>
            <person name="Blackwell M."/>
            <person name="Jeffries T.W."/>
            <person name="Grigoriev I.V."/>
        </authorList>
    </citation>
    <scope>NUCLEOTIDE SEQUENCE [LARGE SCALE GENOMIC DNA]</scope>
    <source>
        <strain evidence="3">NRRL Y-17796</strain>
    </source>
</reference>
<protein>
    <submittedName>
        <fullName evidence="2">Uncharacterized protein</fullName>
    </submittedName>
</protein>
<keyword evidence="1" id="KW-0175">Coiled coil</keyword>
<accession>A0A1E4TJ83</accession>
<evidence type="ECO:0000313" key="3">
    <source>
        <dbReference type="Proteomes" id="UP000095023"/>
    </source>
</evidence>
<proteinExistence type="predicted"/>
<organism evidence="2 3">
    <name type="scientific">Tortispora caseinolytica NRRL Y-17796</name>
    <dbReference type="NCBI Taxonomy" id="767744"/>
    <lineage>
        <taxon>Eukaryota</taxon>
        <taxon>Fungi</taxon>
        <taxon>Dikarya</taxon>
        <taxon>Ascomycota</taxon>
        <taxon>Saccharomycotina</taxon>
        <taxon>Trigonopsidomycetes</taxon>
        <taxon>Trigonopsidales</taxon>
        <taxon>Trigonopsidaceae</taxon>
        <taxon>Tortispora</taxon>
    </lineage>
</organism>
<dbReference type="Proteomes" id="UP000095023">
    <property type="component" value="Unassembled WGS sequence"/>
</dbReference>
<dbReference type="AlphaFoldDB" id="A0A1E4TJ83"/>
<dbReference type="OrthoDB" id="2129491at2759"/>
<evidence type="ECO:0000313" key="2">
    <source>
        <dbReference type="EMBL" id="ODV91815.1"/>
    </source>
</evidence>
<keyword evidence="3" id="KW-1185">Reference proteome</keyword>
<dbReference type="EMBL" id="KV453841">
    <property type="protein sequence ID" value="ODV91815.1"/>
    <property type="molecule type" value="Genomic_DNA"/>
</dbReference>
<gene>
    <name evidence="2" type="ORF">CANCADRAFT_42445</name>
</gene>
<name>A0A1E4TJ83_9ASCO</name>
<feature type="coiled-coil region" evidence="1">
    <location>
        <begin position="122"/>
        <end position="156"/>
    </location>
</feature>
<evidence type="ECO:0000256" key="1">
    <source>
        <dbReference type="SAM" id="Coils"/>
    </source>
</evidence>
<feature type="coiled-coil region" evidence="1">
    <location>
        <begin position="180"/>
        <end position="286"/>
    </location>
</feature>
<sequence length="354" mass="39531">MATLSLFSRKGTTPQSAVDSILNISNSSIADLQDAFISIPELGSIPPSIIPSCIPQSFDHPDALLLANLCTALQLYSNNDQQRIDTVNEIQELSESDQAQIRDVIELIASLAHNPANSVDELANLYSKYSELDARYHDLQAAHAQTEEQLMQLKQQQERQQPAIAIELPAAPQTNSDSVILELENKLQATTDELVSSKKQLTALTKKIATLESETSKLATLQEELDQARIQAEQNQKLTNVIEKYKEKLSRTADLERELSSAQDELVDVKLQLTALQKDKKQAETIEPSTETHAVNNLDEATTKIFERERRLMASAWYANSVRMNFPTTTFSRKSSESPQSWLNRQRKALDGAL</sequence>